<keyword evidence="3" id="KW-1185">Reference proteome</keyword>
<evidence type="ECO:0000313" key="2">
    <source>
        <dbReference type="EMBL" id="WCT14456.1"/>
    </source>
</evidence>
<keyword evidence="1" id="KW-0472">Membrane</keyword>
<organism evidence="2 3">
    <name type="scientific">Mucilaginibacter jinjuensis</name>
    <dbReference type="NCBI Taxonomy" id="1176721"/>
    <lineage>
        <taxon>Bacteria</taxon>
        <taxon>Pseudomonadati</taxon>
        <taxon>Bacteroidota</taxon>
        <taxon>Sphingobacteriia</taxon>
        <taxon>Sphingobacteriales</taxon>
        <taxon>Sphingobacteriaceae</taxon>
        <taxon>Mucilaginibacter</taxon>
    </lineage>
</organism>
<keyword evidence="1" id="KW-0812">Transmembrane</keyword>
<dbReference type="Proteomes" id="UP001216139">
    <property type="component" value="Chromosome"/>
</dbReference>
<sequence>MRNKLQAGRALVMALLFILMIWDILMLAWGREKHLPEPHKKMLLAGTLVWISTLFLNQNRDDDWAGQL</sequence>
<protein>
    <submittedName>
        <fullName evidence="2">Uncharacterized protein</fullName>
    </submittedName>
</protein>
<feature type="transmembrane region" description="Helical" evidence="1">
    <location>
        <begin position="12"/>
        <end position="30"/>
    </location>
</feature>
<gene>
    <name evidence="2" type="ORF">PQO05_10980</name>
</gene>
<reference evidence="2 3" key="1">
    <citation type="submission" date="2023-02" db="EMBL/GenBank/DDBJ databases">
        <title>Genome sequence of Mucilaginibacter jinjuensis strain KACC 16571.</title>
        <authorList>
            <person name="Kim S."/>
            <person name="Heo J."/>
            <person name="Kwon S.-W."/>
        </authorList>
    </citation>
    <scope>NUCLEOTIDE SEQUENCE [LARGE SCALE GENOMIC DNA]</scope>
    <source>
        <strain evidence="2 3">KACC 16571</strain>
    </source>
</reference>
<evidence type="ECO:0000256" key="1">
    <source>
        <dbReference type="SAM" id="Phobius"/>
    </source>
</evidence>
<name>A0ABY7TDP5_9SPHI</name>
<dbReference type="EMBL" id="CP117167">
    <property type="protein sequence ID" value="WCT14456.1"/>
    <property type="molecule type" value="Genomic_DNA"/>
</dbReference>
<proteinExistence type="predicted"/>
<evidence type="ECO:0000313" key="3">
    <source>
        <dbReference type="Proteomes" id="UP001216139"/>
    </source>
</evidence>
<dbReference type="RefSeq" id="WP_273632956.1">
    <property type="nucleotide sequence ID" value="NZ_CP117167.1"/>
</dbReference>
<accession>A0ABY7TDP5</accession>
<keyword evidence="1" id="KW-1133">Transmembrane helix</keyword>